<evidence type="ECO:0000259" key="2">
    <source>
        <dbReference type="PROSITE" id="PS51372"/>
    </source>
</evidence>
<keyword evidence="4" id="KW-1185">Reference proteome</keyword>
<sequence length="272" mass="31933">MEIIKSINNNFALAMKDGKEVIVAELGIGFGKFPKTIAEDEVEKVYQLNDSNLNGINLAQFPLEVMNYSHQIVKKAEQELQLPTTDLLFLNVADHTNYMLQRLDQGISLSAPFRIEIEKFFPKEFELGNWAVNYLAEETGKQIPRQEAHAYALHFINSQASLGEREKVDPYIKIISDVNNIITYHFHKEFPEDSFYYLRFVTHLKYFIARKLNHETTEYRKNELYQTLRAQYVQEAQCVKKIEHYLQESYGWTLDEEDLLYLLIHIKKISEI</sequence>
<dbReference type="GO" id="GO:0006355">
    <property type="term" value="P:regulation of DNA-templated transcription"/>
    <property type="evidence" value="ECO:0007669"/>
    <property type="project" value="InterPro"/>
</dbReference>
<evidence type="ECO:0000313" key="4">
    <source>
        <dbReference type="Proteomes" id="UP000078516"/>
    </source>
</evidence>
<feature type="domain" description="PRD" evidence="2">
    <location>
        <begin position="166"/>
        <end position="272"/>
    </location>
</feature>
<dbReference type="PANTHER" id="PTHR30185">
    <property type="entry name" value="CRYPTIC BETA-GLUCOSIDE BGL OPERON ANTITERMINATOR"/>
    <property type="match status" value="1"/>
</dbReference>
<evidence type="ECO:0000256" key="1">
    <source>
        <dbReference type="ARBA" id="ARBA00022737"/>
    </source>
</evidence>
<dbReference type="EMBL" id="LWMN01000012">
    <property type="protein sequence ID" value="OAQ55605.1"/>
    <property type="molecule type" value="Genomic_DNA"/>
</dbReference>
<comment type="caution">
    <text evidence="3">The sequence shown here is derived from an EMBL/GenBank/DDBJ whole genome shotgun (WGS) entry which is preliminary data.</text>
</comment>
<gene>
    <name evidence="3" type="ORF">A6E74_05970</name>
</gene>
<dbReference type="InterPro" id="IPR011608">
    <property type="entry name" value="PRD"/>
</dbReference>
<proteinExistence type="predicted"/>
<dbReference type="GO" id="GO:0003723">
    <property type="term" value="F:RNA binding"/>
    <property type="evidence" value="ECO:0007669"/>
    <property type="project" value="InterPro"/>
</dbReference>
<dbReference type="PANTHER" id="PTHR30185:SF15">
    <property type="entry name" value="CRYPTIC BETA-GLUCOSIDE BGL OPERON ANTITERMINATOR"/>
    <property type="match status" value="1"/>
</dbReference>
<dbReference type="RefSeq" id="WP_067483185.1">
    <property type="nucleotide sequence ID" value="NZ_LWMN01000012.1"/>
</dbReference>
<dbReference type="InterPro" id="IPR004341">
    <property type="entry name" value="CAT_RNA-bd_dom"/>
</dbReference>
<dbReference type="PROSITE" id="PS51372">
    <property type="entry name" value="PRD_2"/>
    <property type="match status" value="2"/>
</dbReference>
<name>A0A179EQT6_ENTTH</name>
<dbReference type="Proteomes" id="UP000078516">
    <property type="component" value="Unassembled WGS sequence"/>
</dbReference>
<dbReference type="InterPro" id="IPR050661">
    <property type="entry name" value="BglG_antiterminators"/>
</dbReference>
<dbReference type="Gene3D" id="2.30.24.10">
    <property type="entry name" value="CAT RNA-binding domain"/>
    <property type="match status" value="1"/>
</dbReference>
<dbReference type="AlphaFoldDB" id="A0A179EQT6"/>
<dbReference type="InterPro" id="IPR036634">
    <property type="entry name" value="PRD_sf"/>
</dbReference>
<dbReference type="Gene3D" id="1.10.1790.10">
    <property type="entry name" value="PRD domain"/>
    <property type="match status" value="2"/>
</dbReference>
<protein>
    <recommendedName>
        <fullName evidence="2">PRD domain-containing protein</fullName>
    </recommendedName>
</protein>
<keyword evidence="1" id="KW-0677">Repeat</keyword>
<dbReference type="SMART" id="SM01061">
    <property type="entry name" value="CAT_RBD"/>
    <property type="match status" value="1"/>
</dbReference>
<dbReference type="InterPro" id="IPR036650">
    <property type="entry name" value="CAT_RNA-bd_dom_sf"/>
</dbReference>
<evidence type="ECO:0000313" key="3">
    <source>
        <dbReference type="EMBL" id="OAQ55605.1"/>
    </source>
</evidence>
<dbReference type="Pfam" id="PF00874">
    <property type="entry name" value="PRD"/>
    <property type="match status" value="2"/>
</dbReference>
<accession>A0A179EQT6</accession>
<dbReference type="SUPFAM" id="SSF63520">
    <property type="entry name" value="PTS-regulatory domain, PRD"/>
    <property type="match status" value="2"/>
</dbReference>
<dbReference type="SUPFAM" id="SSF50151">
    <property type="entry name" value="SacY-like RNA-binding domain"/>
    <property type="match status" value="1"/>
</dbReference>
<reference evidence="3 4" key="1">
    <citation type="submission" date="2016-04" db="EMBL/GenBank/DDBJ databases">
        <title>Draft genome of an Enterococcus thailandicus strain isolated from bovine feces.</title>
        <authorList>
            <person name="Beukers A.G."/>
            <person name="Zaheer R."/>
            <person name="Goji N."/>
            <person name="Cook S.R."/>
            <person name="Amoako K."/>
            <person name="Chaves A.V."/>
            <person name="Ward M.P."/>
            <person name="Mcallister T.A."/>
        </authorList>
    </citation>
    <scope>NUCLEOTIDE SEQUENCE [LARGE SCALE GENOMIC DNA]</scope>
    <source>
        <strain evidence="3 4">F0711D 46</strain>
    </source>
</reference>
<dbReference type="Pfam" id="PF03123">
    <property type="entry name" value="CAT_RBD"/>
    <property type="match status" value="1"/>
</dbReference>
<feature type="domain" description="PRD" evidence="2">
    <location>
        <begin position="60"/>
        <end position="165"/>
    </location>
</feature>
<organism evidence="3 4">
    <name type="scientific">Enterococcus thailandicus</name>
    <dbReference type="NCBI Taxonomy" id="417368"/>
    <lineage>
        <taxon>Bacteria</taxon>
        <taxon>Bacillati</taxon>
        <taxon>Bacillota</taxon>
        <taxon>Bacilli</taxon>
        <taxon>Lactobacillales</taxon>
        <taxon>Enterococcaceae</taxon>
        <taxon>Enterococcus</taxon>
    </lineage>
</organism>